<protein>
    <submittedName>
        <fullName evidence="1">Uncharacterized protein</fullName>
    </submittedName>
</protein>
<name>A0A4Z1HKJ2_9HELO</name>
<evidence type="ECO:0000313" key="2">
    <source>
        <dbReference type="Proteomes" id="UP000297527"/>
    </source>
</evidence>
<dbReference type="AlphaFoldDB" id="A0A4Z1HKJ2"/>
<dbReference type="EMBL" id="PQXN01000204">
    <property type="protein sequence ID" value="TGO49629.1"/>
    <property type="molecule type" value="Genomic_DNA"/>
</dbReference>
<accession>A0A4Z1HKJ2</accession>
<reference evidence="1 2" key="1">
    <citation type="submission" date="2017-12" db="EMBL/GenBank/DDBJ databases">
        <title>Comparative genomics of Botrytis spp.</title>
        <authorList>
            <person name="Valero-Jimenez C.A."/>
            <person name="Tapia P."/>
            <person name="Veloso J."/>
            <person name="Silva-Moreno E."/>
            <person name="Staats M."/>
            <person name="Valdes J.H."/>
            <person name="Van Kan J.A.L."/>
        </authorList>
    </citation>
    <scope>NUCLEOTIDE SEQUENCE [LARGE SCALE GENOMIC DNA]</scope>
    <source>
        <strain evidence="1 2">MUCL11595</strain>
    </source>
</reference>
<organism evidence="1 2">
    <name type="scientific">Botryotinia convoluta</name>
    <dbReference type="NCBI Taxonomy" id="54673"/>
    <lineage>
        <taxon>Eukaryota</taxon>
        <taxon>Fungi</taxon>
        <taxon>Dikarya</taxon>
        <taxon>Ascomycota</taxon>
        <taxon>Pezizomycotina</taxon>
        <taxon>Leotiomycetes</taxon>
        <taxon>Helotiales</taxon>
        <taxon>Sclerotiniaceae</taxon>
        <taxon>Botryotinia</taxon>
    </lineage>
</organism>
<dbReference type="Proteomes" id="UP000297527">
    <property type="component" value="Unassembled WGS sequence"/>
</dbReference>
<evidence type="ECO:0000313" key="1">
    <source>
        <dbReference type="EMBL" id="TGO49629.1"/>
    </source>
</evidence>
<keyword evidence="2" id="KW-1185">Reference proteome</keyword>
<gene>
    <name evidence="1" type="ORF">BCON_0205g00040</name>
</gene>
<dbReference type="OrthoDB" id="3530994at2759"/>
<sequence length="133" mass="14752">MSKLACCTTDTCKALLSTKDYIEYYTVTNKEGSTTTMAPIEHYIVTSKGEEVTSVPDRKMKDVVIQIRLFGFRALVVVAENCGADACQMTPSCEHRGVKISFAQKNPDDVLGEATRPLKLPSSQKMNKSRRQV</sequence>
<proteinExistence type="predicted"/>
<comment type="caution">
    <text evidence="1">The sequence shown here is derived from an EMBL/GenBank/DDBJ whole genome shotgun (WGS) entry which is preliminary data.</text>
</comment>